<evidence type="ECO:0000256" key="1">
    <source>
        <dbReference type="SAM" id="Phobius"/>
    </source>
</evidence>
<evidence type="ECO:0000313" key="2">
    <source>
        <dbReference type="EMBL" id="GAG34227.1"/>
    </source>
</evidence>
<accession>X0XFM8</accession>
<feature type="non-terminal residue" evidence="2">
    <location>
        <position position="135"/>
    </location>
</feature>
<feature type="transmembrane region" description="Helical" evidence="1">
    <location>
        <begin position="14"/>
        <end position="32"/>
    </location>
</feature>
<keyword evidence="1" id="KW-0472">Membrane</keyword>
<feature type="transmembrane region" description="Helical" evidence="1">
    <location>
        <begin position="39"/>
        <end position="57"/>
    </location>
</feature>
<dbReference type="AlphaFoldDB" id="X0XFM8"/>
<dbReference type="EMBL" id="BARS01049551">
    <property type="protein sequence ID" value="GAG34227.1"/>
    <property type="molecule type" value="Genomic_DNA"/>
</dbReference>
<sequence length="135" mass="14215">MVFLQQWLNLLADSGAPIGIPLIGGGLVLSLFGWRLCRVCVAGSYGLIGAGITAWLTGPTDNARWYGLMGGTTLALLSCWKAKHAMWILGGFIGGGLVTYLLVNAGFYGPGLWSGSAVAFIGFAAFSFLKRRNVA</sequence>
<name>X0XFM8_9ZZZZ</name>
<feature type="transmembrane region" description="Helical" evidence="1">
    <location>
        <begin position="111"/>
        <end position="129"/>
    </location>
</feature>
<reference evidence="2" key="1">
    <citation type="journal article" date="2014" name="Front. Microbiol.">
        <title>High frequency of phylogenetically diverse reductive dehalogenase-homologous genes in deep subseafloor sedimentary metagenomes.</title>
        <authorList>
            <person name="Kawai M."/>
            <person name="Futagami T."/>
            <person name="Toyoda A."/>
            <person name="Takaki Y."/>
            <person name="Nishi S."/>
            <person name="Hori S."/>
            <person name="Arai W."/>
            <person name="Tsubouchi T."/>
            <person name="Morono Y."/>
            <person name="Uchiyama I."/>
            <person name="Ito T."/>
            <person name="Fujiyama A."/>
            <person name="Inagaki F."/>
            <person name="Takami H."/>
        </authorList>
    </citation>
    <scope>NUCLEOTIDE SEQUENCE</scope>
    <source>
        <strain evidence="2">Expedition CK06-06</strain>
    </source>
</reference>
<gene>
    <name evidence="2" type="ORF">S01H1_74106</name>
</gene>
<proteinExistence type="predicted"/>
<keyword evidence="1" id="KW-0812">Transmembrane</keyword>
<keyword evidence="1" id="KW-1133">Transmembrane helix</keyword>
<organism evidence="2">
    <name type="scientific">marine sediment metagenome</name>
    <dbReference type="NCBI Taxonomy" id="412755"/>
    <lineage>
        <taxon>unclassified sequences</taxon>
        <taxon>metagenomes</taxon>
        <taxon>ecological metagenomes</taxon>
    </lineage>
</organism>
<protein>
    <submittedName>
        <fullName evidence="2">Uncharacterized protein</fullName>
    </submittedName>
</protein>
<feature type="transmembrane region" description="Helical" evidence="1">
    <location>
        <begin position="63"/>
        <end position="80"/>
    </location>
</feature>
<comment type="caution">
    <text evidence="2">The sequence shown here is derived from an EMBL/GenBank/DDBJ whole genome shotgun (WGS) entry which is preliminary data.</text>
</comment>
<feature type="transmembrane region" description="Helical" evidence="1">
    <location>
        <begin position="87"/>
        <end position="105"/>
    </location>
</feature>